<feature type="compositionally biased region" description="Low complexity" evidence="1">
    <location>
        <begin position="172"/>
        <end position="184"/>
    </location>
</feature>
<dbReference type="InterPro" id="IPR021055">
    <property type="entry name" value="T4BSS_IcmL/DotI"/>
</dbReference>
<dbReference type="Proteomes" id="UP000054926">
    <property type="component" value="Unassembled WGS sequence"/>
</dbReference>
<proteinExistence type="predicted"/>
<feature type="chain" id="PRO_5006918761" description="IcmL-like protein" evidence="2">
    <location>
        <begin position="20"/>
        <end position="195"/>
    </location>
</feature>
<feature type="region of interest" description="Disordered" evidence="1">
    <location>
        <begin position="160"/>
        <end position="195"/>
    </location>
</feature>
<gene>
    <name evidence="3" type="ORF">Lste_2487</name>
</gene>
<dbReference type="Pfam" id="PF11393">
    <property type="entry name" value="T4BSS_DotI_IcmL"/>
    <property type="match status" value="1"/>
</dbReference>
<accession>A0A0W0ZJS8</accession>
<protein>
    <recommendedName>
        <fullName evidence="5">IcmL-like protein</fullName>
    </recommendedName>
</protein>
<keyword evidence="2" id="KW-0732">Signal</keyword>
<dbReference type="CDD" id="cd16385">
    <property type="entry name" value="IcmL"/>
    <property type="match status" value="1"/>
</dbReference>
<evidence type="ECO:0000313" key="3">
    <source>
        <dbReference type="EMBL" id="KTD69329.1"/>
    </source>
</evidence>
<evidence type="ECO:0008006" key="5">
    <source>
        <dbReference type="Google" id="ProtNLM"/>
    </source>
</evidence>
<dbReference type="OrthoDB" id="5641224at2"/>
<feature type="compositionally biased region" description="Pro residues" evidence="1">
    <location>
        <begin position="185"/>
        <end position="195"/>
    </location>
</feature>
<dbReference type="EMBL" id="LNYY01000019">
    <property type="protein sequence ID" value="KTD69329.1"/>
    <property type="molecule type" value="Genomic_DNA"/>
</dbReference>
<sequence>MNKKLAFILLSFFFQFSYAQSEQAELSVWVNEAIVATYTYSYQNYLEDQKKIAKYFTADGWIAFNKALNASKLPEAVQKNQYRVSSVATEPPVITNIDPTHWKATMRLLVVYQNPQYQQRQHLKININFIAAPSGQGVRGYSMTNLQSVATKPSCKCIIEEESEPATPVPNTPATDTPPTNSPAANPPTPNNATQ</sequence>
<feature type="signal peptide" evidence="2">
    <location>
        <begin position="1"/>
        <end position="19"/>
    </location>
</feature>
<dbReference type="AlphaFoldDB" id="A0A0W0ZJS8"/>
<evidence type="ECO:0000256" key="1">
    <source>
        <dbReference type="SAM" id="MobiDB-lite"/>
    </source>
</evidence>
<evidence type="ECO:0000313" key="4">
    <source>
        <dbReference type="Proteomes" id="UP000054926"/>
    </source>
</evidence>
<name>A0A0W0ZJS8_9GAMM</name>
<dbReference type="RefSeq" id="WP_058511278.1">
    <property type="nucleotide sequence ID" value="NZ_DAIOMV010000005.1"/>
</dbReference>
<dbReference type="PATRIC" id="fig|947033.5.peg.2641"/>
<keyword evidence="4" id="KW-1185">Reference proteome</keyword>
<comment type="caution">
    <text evidence="3">The sequence shown here is derived from an EMBL/GenBank/DDBJ whole genome shotgun (WGS) entry which is preliminary data.</text>
</comment>
<organism evidence="3 4">
    <name type="scientific">Legionella steelei</name>
    <dbReference type="NCBI Taxonomy" id="947033"/>
    <lineage>
        <taxon>Bacteria</taxon>
        <taxon>Pseudomonadati</taxon>
        <taxon>Pseudomonadota</taxon>
        <taxon>Gammaproteobacteria</taxon>
        <taxon>Legionellales</taxon>
        <taxon>Legionellaceae</taxon>
        <taxon>Legionella</taxon>
    </lineage>
</organism>
<reference evidence="3 4" key="1">
    <citation type="submission" date="2015-11" db="EMBL/GenBank/DDBJ databases">
        <title>Genomic analysis of 38 Legionella species identifies large and diverse effector repertoires.</title>
        <authorList>
            <person name="Burstein D."/>
            <person name="Amaro F."/>
            <person name="Zusman T."/>
            <person name="Lifshitz Z."/>
            <person name="Cohen O."/>
            <person name="Gilbert J.A."/>
            <person name="Pupko T."/>
            <person name="Shuman H.A."/>
            <person name="Segal G."/>
        </authorList>
    </citation>
    <scope>NUCLEOTIDE SEQUENCE [LARGE SCALE GENOMIC DNA]</scope>
    <source>
        <strain evidence="3 4">IMVS3376</strain>
    </source>
</reference>
<evidence type="ECO:0000256" key="2">
    <source>
        <dbReference type="SAM" id="SignalP"/>
    </source>
</evidence>